<dbReference type="EMBL" id="LSYS01007429">
    <property type="protein sequence ID" value="OPJ71522.1"/>
    <property type="molecule type" value="Genomic_DNA"/>
</dbReference>
<keyword evidence="2" id="KW-1185">Reference proteome</keyword>
<sequence>MGRAGTRNLCILKHLHVEEAWQSWKTKIQYHVSRSQWWKPFSVLLPICRCAFNSDTLYRRSANAATPAEGYLQNPEVKHTMDYEKKDVLKLNV</sequence>
<evidence type="ECO:0000313" key="2">
    <source>
        <dbReference type="Proteomes" id="UP000190648"/>
    </source>
</evidence>
<name>A0A1V4JH42_PATFA</name>
<comment type="caution">
    <text evidence="1">The sequence shown here is derived from an EMBL/GenBank/DDBJ whole genome shotgun (WGS) entry which is preliminary data.</text>
</comment>
<gene>
    <name evidence="1" type="ORF">AV530_009726</name>
</gene>
<protein>
    <submittedName>
        <fullName evidence="1">Uncharacterized protein</fullName>
    </submittedName>
</protein>
<evidence type="ECO:0000313" key="1">
    <source>
        <dbReference type="EMBL" id="OPJ71522.1"/>
    </source>
</evidence>
<organism evidence="1 2">
    <name type="scientific">Patagioenas fasciata monilis</name>
    <dbReference type="NCBI Taxonomy" id="372326"/>
    <lineage>
        <taxon>Eukaryota</taxon>
        <taxon>Metazoa</taxon>
        <taxon>Chordata</taxon>
        <taxon>Craniata</taxon>
        <taxon>Vertebrata</taxon>
        <taxon>Euteleostomi</taxon>
        <taxon>Archelosauria</taxon>
        <taxon>Archosauria</taxon>
        <taxon>Dinosauria</taxon>
        <taxon>Saurischia</taxon>
        <taxon>Theropoda</taxon>
        <taxon>Coelurosauria</taxon>
        <taxon>Aves</taxon>
        <taxon>Neognathae</taxon>
        <taxon>Neoaves</taxon>
        <taxon>Columbimorphae</taxon>
        <taxon>Columbiformes</taxon>
        <taxon>Columbidae</taxon>
        <taxon>Patagioenas</taxon>
    </lineage>
</organism>
<proteinExistence type="predicted"/>
<dbReference type="Proteomes" id="UP000190648">
    <property type="component" value="Unassembled WGS sequence"/>
</dbReference>
<reference evidence="1 2" key="1">
    <citation type="submission" date="2016-02" db="EMBL/GenBank/DDBJ databases">
        <title>Band-tailed pigeon sequencing and assembly.</title>
        <authorList>
            <person name="Soares A.E."/>
            <person name="Novak B.J."/>
            <person name="Rice E.S."/>
            <person name="O'Connell B."/>
            <person name="Chang D."/>
            <person name="Weber S."/>
            <person name="Shapiro B."/>
        </authorList>
    </citation>
    <scope>NUCLEOTIDE SEQUENCE [LARGE SCALE GENOMIC DNA]</scope>
    <source>
        <strain evidence="1">BTP2013</strain>
        <tissue evidence="1">Blood</tissue>
    </source>
</reference>
<accession>A0A1V4JH42</accession>
<dbReference type="AlphaFoldDB" id="A0A1V4JH42"/>